<dbReference type="Proteomes" id="UP000053831">
    <property type="component" value="Unassembled WGS sequence"/>
</dbReference>
<dbReference type="PRINTS" id="PR00385">
    <property type="entry name" value="P450"/>
</dbReference>
<sequence>MSADLDQVIEGSSDGVLDIQEFFNKVTLEIAGLAIMGERLGKLRSRDKGLTFEQCYTRILSPDPIGIAITFLQVWIPLRWLPIKANRDHFEADREIRSMIMDLIEKRRAEALADDKAGGNVSSRRDVLSKTVAANLNDKFISDQELMDILVQFIIAGHETIARALAWLMSELVRHPEVVARLRQEIAEARAKQPVLDRLTVEGLPYLHNVIRESLRLYTTATMVSWEAIQNVVVEGVVIPKGTLVHLVPRLMNRKHAVWGKDADEFNPDRWDHLNEYSGDAFAFQTFLNGPRICPGVPLVMLEMRVLCLELVEKFNFELADPNKVITDCHPSISLKIKDGLPLRFQRRAAE</sequence>
<dbReference type="OrthoDB" id="1470350at2759"/>
<dbReference type="InterPro" id="IPR002401">
    <property type="entry name" value="Cyt_P450_E_grp-I"/>
</dbReference>
<proteinExistence type="inferred from homology"/>
<dbReference type="PANTHER" id="PTHR24305">
    <property type="entry name" value="CYTOCHROME P450"/>
    <property type="match status" value="1"/>
</dbReference>
<dbReference type="GO" id="GO:0005506">
    <property type="term" value="F:iron ion binding"/>
    <property type="evidence" value="ECO:0007669"/>
    <property type="project" value="InterPro"/>
</dbReference>
<dbReference type="PANTHER" id="PTHR24305:SF166">
    <property type="entry name" value="CYTOCHROME P450 12A4, MITOCHONDRIAL-RELATED"/>
    <property type="match status" value="1"/>
</dbReference>
<dbReference type="PRINTS" id="PR00463">
    <property type="entry name" value="EP450I"/>
</dbReference>
<dbReference type="AlphaFoldDB" id="A0A0M9VVW3"/>
<dbReference type="Pfam" id="PF00067">
    <property type="entry name" value="p450"/>
    <property type="match status" value="1"/>
</dbReference>
<dbReference type="STRING" id="150374.A0A0M9VVW3"/>
<dbReference type="GO" id="GO:0016705">
    <property type="term" value="F:oxidoreductase activity, acting on paired donors, with incorporation or reduction of molecular oxygen"/>
    <property type="evidence" value="ECO:0007669"/>
    <property type="project" value="InterPro"/>
</dbReference>
<organism evidence="6 7">
    <name type="scientific">Escovopsis weberi</name>
    <dbReference type="NCBI Taxonomy" id="150374"/>
    <lineage>
        <taxon>Eukaryota</taxon>
        <taxon>Fungi</taxon>
        <taxon>Dikarya</taxon>
        <taxon>Ascomycota</taxon>
        <taxon>Pezizomycotina</taxon>
        <taxon>Sordariomycetes</taxon>
        <taxon>Hypocreomycetidae</taxon>
        <taxon>Hypocreales</taxon>
        <taxon>Hypocreaceae</taxon>
        <taxon>Escovopsis</taxon>
    </lineage>
</organism>
<keyword evidence="7" id="KW-1185">Reference proteome</keyword>
<feature type="binding site" description="axial binding residue" evidence="5">
    <location>
        <position position="294"/>
    </location>
    <ligand>
        <name>heme</name>
        <dbReference type="ChEBI" id="CHEBI:30413"/>
    </ligand>
    <ligandPart>
        <name>Fe</name>
        <dbReference type="ChEBI" id="CHEBI:18248"/>
    </ligandPart>
</feature>
<evidence type="ECO:0000256" key="5">
    <source>
        <dbReference type="PIRSR" id="PIRSR602401-1"/>
    </source>
</evidence>
<keyword evidence="2 5" id="KW-0349">Heme</keyword>
<protein>
    <submittedName>
        <fullName evidence="6">Cytochrome P450 94A1</fullName>
    </submittedName>
</protein>
<dbReference type="GO" id="GO:0020037">
    <property type="term" value="F:heme binding"/>
    <property type="evidence" value="ECO:0007669"/>
    <property type="project" value="InterPro"/>
</dbReference>
<evidence type="ECO:0000256" key="2">
    <source>
        <dbReference type="ARBA" id="ARBA00022617"/>
    </source>
</evidence>
<dbReference type="InterPro" id="IPR001128">
    <property type="entry name" value="Cyt_P450"/>
</dbReference>
<dbReference type="InterPro" id="IPR050121">
    <property type="entry name" value="Cytochrome_P450_monoxygenase"/>
</dbReference>
<name>A0A0M9VVW3_ESCWE</name>
<comment type="similarity">
    <text evidence="1">Belongs to the cytochrome P450 family.</text>
</comment>
<dbReference type="InterPro" id="IPR036396">
    <property type="entry name" value="Cyt_P450_sf"/>
</dbReference>
<comment type="caution">
    <text evidence="6">The sequence shown here is derived from an EMBL/GenBank/DDBJ whole genome shotgun (WGS) entry which is preliminary data.</text>
</comment>
<reference evidence="6 7" key="1">
    <citation type="submission" date="2015-07" db="EMBL/GenBank/DDBJ databases">
        <title>The genome of the fungus Escovopsis weberi, a specialized disease agent of ant agriculture.</title>
        <authorList>
            <person name="de Man T.J."/>
            <person name="Stajich J.E."/>
            <person name="Kubicek C.P."/>
            <person name="Chenthamara K."/>
            <person name="Atanasova L."/>
            <person name="Druzhinina I.S."/>
            <person name="Birnbaum S."/>
            <person name="Barribeau S.M."/>
            <person name="Teiling C."/>
            <person name="Suen G."/>
            <person name="Currie C."/>
            <person name="Gerardo N.M."/>
        </authorList>
    </citation>
    <scope>NUCLEOTIDE SEQUENCE [LARGE SCALE GENOMIC DNA]</scope>
</reference>
<keyword evidence="3 5" id="KW-0479">Metal-binding</keyword>
<dbReference type="GO" id="GO:0004497">
    <property type="term" value="F:monooxygenase activity"/>
    <property type="evidence" value="ECO:0007669"/>
    <property type="project" value="InterPro"/>
</dbReference>
<gene>
    <name evidence="6" type="ORF">ESCO_005075</name>
</gene>
<keyword evidence="4 5" id="KW-0408">Iron</keyword>
<evidence type="ECO:0000256" key="1">
    <source>
        <dbReference type="ARBA" id="ARBA00010617"/>
    </source>
</evidence>
<evidence type="ECO:0000313" key="7">
    <source>
        <dbReference type="Proteomes" id="UP000053831"/>
    </source>
</evidence>
<accession>A0A0M9VVW3</accession>
<evidence type="ECO:0000256" key="3">
    <source>
        <dbReference type="ARBA" id="ARBA00022723"/>
    </source>
</evidence>
<dbReference type="Gene3D" id="1.10.630.10">
    <property type="entry name" value="Cytochrome P450"/>
    <property type="match status" value="1"/>
</dbReference>
<dbReference type="SUPFAM" id="SSF48264">
    <property type="entry name" value="Cytochrome P450"/>
    <property type="match status" value="1"/>
</dbReference>
<evidence type="ECO:0000256" key="4">
    <source>
        <dbReference type="ARBA" id="ARBA00023004"/>
    </source>
</evidence>
<comment type="cofactor">
    <cofactor evidence="5">
        <name>heme</name>
        <dbReference type="ChEBI" id="CHEBI:30413"/>
    </cofactor>
</comment>
<dbReference type="EMBL" id="LGSR01000008">
    <property type="protein sequence ID" value="KOS21423.1"/>
    <property type="molecule type" value="Genomic_DNA"/>
</dbReference>
<evidence type="ECO:0000313" key="6">
    <source>
        <dbReference type="EMBL" id="KOS21423.1"/>
    </source>
</evidence>